<keyword evidence="5" id="KW-1185">Reference proteome</keyword>
<protein>
    <submittedName>
        <fullName evidence="2">Uncharacterized protein</fullName>
    </submittedName>
</protein>
<reference evidence="4" key="1">
    <citation type="journal article" date="2017" name="Plant J.">
        <title>The pomegranate (Punica granatum L.) genome and the genomics of punicalagin biosynthesis.</title>
        <authorList>
            <person name="Qin G."/>
            <person name="Xu C."/>
            <person name="Ming R."/>
            <person name="Tang H."/>
            <person name="Guyot R."/>
            <person name="Kramer E.M."/>
            <person name="Hu Y."/>
            <person name="Yi X."/>
            <person name="Qi Y."/>
            <person name="Xu X."/>
            <person name="Gao Z."/>
            <person name="Pan H."/>
            <person name="Jian J."/>
            <person name="Tian Y."/>
            <person name="Yue Z."/>
            <person name="Xu Y."/>
        </authorList>
    </citation>
    <scope>NUCLEOTIDE SEQUENCE [LARGE SCALE GENOMIC DNA]</scope>
    <source>
        <strain evidence="4">cv. Dabenzi</strain>
    </source>
</reference>
<evidence type="ECO:0000313" key="2">
    <source>
        <dbReference type="EMBL" id="OWM86529.1"/>
    </source>
</evidence>
<dbReference type="AlphaFoldDB" id="A0A218XPC4"/>
<dbReference type="EMBL" id="MTKT01001082">
    <property type="protein sequence ID" value="OWM86529.1"/>
    <property type="molecule type" value="Genomic_DNA"/>
</dbReference>
<accession>A0A218XPC4</accession>
<evidence type="ECO:0000313" key="5">
    <source>
        <dbReference type="Proteomes" id="UP000233551"/>
    </source>
</evidence>
<keyword evidence="1" id="KW-0812">Transmembrane</keyword>
<evidence type="ECO:0000256" key="1">
    <source>
        <dbReference type="SAM" id="Phobius"/>
    </source>
</evidence>
<sequence length="77" mass="8380">MTFGWVFCASMLRAATTVIASLLGLNQDVLLWASLAITTALVFVLVTVFEVIDGALGAASGRERKSRRKREGMWGTF</sequence>
<name>A0A218XPC4_PUNGR</name>
<dbReference type="Proteomes" id="UP000233551">
    <property type="component" value="Unassembled WGS sequence"/>
</dbReference>
<organism evidence="2 4">
    <name type="scientific">Punica granatum</name>
    <name type="common">Pomegranate</name>
    <dbReference type="NCBI Taxonomy" id="22663"/>
    <lineage>
        <taxon>Eukaryota</taxon>
        <taxon>Viridiplantae</taxon>
        <taxon>Streptophyta</taxon>
        <taxon>Embryophyta</taxon>
        <taxon>Tracheophyta</taxon>
        <taxon>Spermatophyta</taxon>
        <taxon>Magnoliopsida</taxon>
        <taxon>eudicotyledons</taxon>
        <taxon>Gunneridae</taxon>
        <taxon>Pentapetalae</taxon>
        <taxon>rosids</taxon>
        <taxon>malvids</taxon>
        <taxon>Myrtales</taxon>
        <taxon>Lythraceae</taxon>
        <taxon>Punica</taxon>
    </lineage>
</organism>
<evidence type="ECO:0000313" key="4">
    <source>
        <dbReference type="Proteomes" id="UP000197138"/>
    </source>
</evidence>
<reference evidence="3 5" key="3">
    <citation type="submission" date="2017-11" db="EMBL/GenBank/DDBJ databases">
        <title>De-novo sequencing of pomegranate (Punica granatum L.) genome.</title>
        <authorList>
            <person name="Akparov Z."/>
            <person name="Amiraslanov A."/>
            <person name="Hajiyeva S."/>
            <person name="Abbasov M."/>
            <person name="Kaur K."/>
            <person name="Hamwieh A."/>
            <person name="Solovyev V."/>
            <person name="Salamov A."/>
            <person name="Braich B."/>
            <person name="Kosarev P."/>
            <person name="Mahmoud A."/>
            <person name="Hajiyev E."/>
            <person name="Babayeva S."/>
            <person name="Izzatullayeva V."/>
            <person name="Mammadov A."/>
            <person name="Mammadov A."/>
            <person name="Sharifova S."/>
            <person name="Ojaghi J."/>
            <person name="Eynullazada K."/>
            <person name="Bayramov B."/>
            <person name="Abdulazimova A."/>
            <person name="Shahmuradov I."/>
        </authorList>
    </citation>
    <scope>NUCLEOTIDE SEQUENCE [LARGE SCALE GENOMIC DNA]</scope>
    <source>
        <strain evidence="3">AG2017</strain>
        <strain evidence="5">cv. AG2017</strain>
        <tissue evidence="3">Leaf</tissue>
    </source>
</reference>
<keyword evidence="1" id="KW-0472">Membrane</keyword>
<evidence type="ECO:0000313" key="3">
    <source>
        <dbReference type="EMBL" id="PKI79031.1"/>
    </source>
</evidence>
<feature type="transmembrane region" description="Helical" evidence="1">
    <location>
        <begin position="30"/>
        <end position="59"/>
    </location>
</feature>
<reference evidence="2" key="2">
    <citation type="submission" date="2017-06" db="EMBL/GenBank/DDBJ databases">
        <title>The pomegranate genome and the genomics of punicalagin biosynthesis.</title>
        <authorList>
            <person name="Xu C."/>
        </authorList>
    </citation>
    <scope>NUCLEOTIDE SEQUENCE [LARGE SCALE GENOMIC DNA]</scope>
    <source>
        <tissue evidence="2">Fresh leaf</tissue>
    </source>
</reference>
<dbReference type="Proteomes" id="UP000197138">
    <property type="component" value="Unassembled WGS sequence"/>
</dbReference>
<gene>
    <name evidence="2" type="ORF">CDL15_Pgr026421</name>
    <name evidence="3" type="ORF">CRG98_000574</name>
</gene>
<proteinExistence type="predicted"/>
<comment type="caution">
    <text evidence="2">The sequence shown here is derived from an EMBL/GenBank/DDBJ whole genome shotgun (WGS) entry which is preliminary data.</text>
</comment>
<dbReference type="EMBL" id="PGOL01000020">
    <property type="protein sequence ID" value="PKI79031.1"/>
    <property type="molecule type" value="Genomic_DNA"/>
</dbReference>
<keyword evidence="1" id="KW-1133">Transmembrane helix</keyword>